<evidence type="ECO:0000256" key="1">
    <source>
        <dbReference type="ARBA" id="ARBA00023002"/>
    </source>
</evidence>
<dbReference type="Gene3D" id="3.60.130.10">
    <property type="entry name" value="Clavaminate synthase-like"/>
    <property type="match status" value="1"/>
</dbReference>
<dbReference type="InterPro" id="IPR042098">
    <property type="entry name" value="TauD-like_sf"/>
</dbReference>
<gene>
    <name evidence="2" type="ORF">GCM10009858_39190</name>
</gene>
<sequence length="217" mass="23585">MVTLESLLVASESTGYAGGRGSLAGLRIAAGARGWQEVPIRKGDPTKVVLKPVRADAARQNSMSATTGLEEQPLHTDGAHLATPPDFVLLYSKDVDPTPTLLWKPALQFRNTIGGRSAALRHGVFLVESGSHSFFAHALDPGGYRFDPCCMTACDARSREATELLQTASRVEEFHWSDPGTVLLIRNRMVLHGRASVKDGSDDREIERVAFYQKAVL</sequence>
<accession>A0ABP5ZLE0</accession>
<proteinExistence type="predicted"/>
<evidence type="ECO:0000313" key="2">
    <source>
        <dbReference type="EMBL" id="GAA2497079.1"/>
    </source>
</evidence>
<comment type="caution">
    <text evidence="2">The sequence shown here is derived from an EMBL/GenBank/DDBJ whole genome shotgun (WGS) entry which is preliminary data.</text>
</comment>
<dbReference type="SUPFAM" id="SSF51197">
    <property type="entry name" value="Clavaminate synthase-like"/>
    <property type="match status" value="1"/>
</dbReference>
<dbReference type="Proteomes" id="UP001500730">
    <property type="component" value="Unassembled WGS sequence"/>
</dbReference>
<dbReference type="RefSeq" id="WP_344256759.1">
    <property type="nucleotide sequence ID" value="NZ_BAAARE010000021.1"/>
</dbReference>
<reference evidence="3" key="1">
    <citation type="journal article" date="2019" name="Int. J. Syst. Evol. Microbiol.">
        <title>The Global Catalogue of Microorganisms (GCM) 10K type strain sequencing project: providing services to taxonomists for standard genome sequencing and annotation.</title>
        <authorList>
            <consortium name="The Broad Institute Genomics Platform"/>
            <consortium name="The Broad Institute Genome Sequencing Center for Infectious Disease"/>
            <person name="Wu L."/>
            <person name="Ma J."/>
        </authorList>
    </citation>
    <scope>NUCLEOTIDE SEQUENCE [LARGE SCALE GENOMIC DNA]</scope>
    <source>
        <strain evidence="3">JCM 16259</strain>
    </source>
</reference>
<organism evidence="2 3">
    <name type="scientific">Terrabacter carboxydivorans</name>
    <dbReference type="NCBI Taxonomy" id="619730"/>
    <lineage>
        <taxon>Bacteria</taxon>
        <taxon>Bacillati</taxon>
        <taxon>Actinomycetota</taxon>
        <taxon>Actinomycetes</taxon>
        <taxon>Micrococcales</taxon>
        <taxon>Intrasporangiaceae</taxon>
        <taxon>Terrabacter</taxon>
    </lineage>
</organism>
<keyword evidence="1" id="KW-0560">Oxidoreductase</keyword>
<dbReference type="EMBL" id="BAAARE010000021">
    <property type="protein sequence ID" value="GAA2497079.1"/>
    <property type="molecule type" value="Genomic_DNA"/>
</dbReference>
<evidence type="ECO:0000313" key="3">
    <source>
        <dbReference type="Proteomes" id="UP001500730"/>
    </source>
</evidence>
<keyword evidence="3" id="KW-1185">Reference proteome</keyword>
<name>A0ABP5ZLE0_9MICO</name>
<protein>
    <recommendedName>
        <fullName evidence="4">TauD/TfdA-like domain-containing protein</fullName>
    </recommendedName>
</protein>
<evidence type="ECO:0008006" key="4">
    <source>
        <dbReference type="Google" id="ProtNLM"/>
    </source>
</evidence>